<feature type="transmembrane region" description="Helical" evidence="1">
    <location>
        <begin position="94"/>
        <end position="111"/>
    </location>
</feature>
<dbReference type="InParanoid" id="A0A6P8ZDF7"/>
<reference evidence="3" key="1">
    <citation type="submission" date="2025-08" db="UniProtKB">
        <authorList>
            <consortium name="RefSeq"/>
        </authorList>
    </citation>
    <scope>IDENTIFICATION</scope>
    <source>
        <tissue evidence="3">Total insect</tissue>
    </source>
</reference>
<evidence type="ECO:0000256" key="1">
    <source>
        <dbReference type="SAM" id="Phobius"/>
    </source>
</evidence>
<name>A0A6P8ZDF7_THRPL</name>
<dbReference type="GeneID" id="117649135"/>
<dbReference type="Proteomes" id="UP000515158">
    <property type="component" value="Unplaced"/>
</dbReference>
<keyword evidence="1" id="KW-0472">Membrane</keyword>
<protein>
    <submittedName>
        <fullName evidence="3">Uncharacterized protein LOC117649135</fullName>
    </submittedName>
</protein>
<gene>
    <name evidence="3" type="primary">LOC117649135</name>
</gene>
<evidence type="ECO:0000313" key="3">
    <source>
        <dbReference type="RefSeq" id="XP_034247492.1"/>
    </source>
</evidence>
<dbReference type="AlphaFoldDB" id="A0A6P8ZDF7"/>
<dbReference type="RefSeq" id="XP_034247492.1">
    <property type="nucleotide sequence ID" value="XM_034391601.1"/>
</dbReference>
<evidence type="ECO:0000313" key="2">
    <source>
        <dbReference type="Proteomes" id="UP000515158"/>
    </source>
</evidence>
<dbReference type="KEGG" id="tpal:117649135"/>
<feature type="transmembrane region" description="Helical" evidence="1">
    <location>
        <begin position="61"/>
        <end position="82"/>
    </location>
</feature>
<proteinExistence type="predicted"/>
<accession>A0A6P8ZDF7</accession>
<keyword evidence="1" id="KW-1133">Transmembrane helix</keyword>
<organism evidence="3">
    <name type="scientific">Thrips palmi</name>
    <name type="common">Melon thrips</name>
    <dbReference type="NCBI Taxonomy" id="161013"/>
    <lineage>
        <taxon>Eukaryota</taxon>
        <taxon>Metazoa</taxon>
        <taxon>Ecdysozoa</taxon>
        <taxon>Arthropoda</taxon>
        <taxon>Hexapoda</taxon>
        <taxon>Insecta</taxon>
        <taxon>Pterygota</taxon>
        <taxon>Neoptera</taxon>
        <taxon>Paraneoptera</taxon>
        <taxon>Thysanoptera</taxon>
        <taxon>Terebrantia</taxon>
        <taxon>Thripoidea</taxon>
        <taxon>Thripidae</taxon>
        <taxon>Thrips</taxon>
    </lineage>
</organism>
<sequence length="196" mass="21680">MLNSVCSVKFTSFFLNFPSKSVAIKKNVHGLPANDAESVQSARRLYVRLRTLFNSAPNTRFLDVFLVLYLLMNMVLSVYMSYAFSQAGESQTALMELNGSCFMGVLLYVINNEAHIASERMIGPVIAALDKMSLDASDPPCLRAVTLFYLTVTSWPARISLSGFTSLGRSLFTSVRVACFWLSDSEALAVFGRTKN</sequence>
<keyword evidence="1" id="KW-0812">Transmembrane</keyword>
<keyword evidence="2" id="KW-1185">Reference proteome</keyword>